<accession>A0AAD1VP01</accession>
<proteinExistence type="predicted"/>
<evidence type="ECO:0000256" key="1">
    <source>
        <dbReference type="SAM" id="MobiDB-lite"/>
    </source>
</evidence>
<gene>
    <name evidence="2" type="ORF">PECUL_23A027904</name>
</gene>
<reference evidence="2" key="1">
    <citation type="submission" date="2022-03" db="EMBL/GenBank/DDBJ databases">
        <authorList>
            <person name="Alioto T."/>
            <person name="Alioto T."/>
            <person name="Gomez Garrido J."/>
        </authorList>
    </citation>
    <scope>NUCLEOTIDE SEQUENCE</scope>
</reference>
<name>A0AAD1VP01_PELCU</name>
<evidence type="ECO:0000313" key="3">
    <source>
        <dbReference type="Proteomes" id="UP001295444"/>
    </source>
</evidence>
<dbReference type="AlphaFoldDB" id="A0AAD1VP01"/>
<keyword evidence="3" id="KW-1185">Reference proteome</keyword>
<evidence type="ECO:0000313" key="2">
    <source>
        <dbReference type="EMBL" id="CAH2221976.1"/>
    </source>
</evidence>
<sequence length="155" mass="16206">MTSPTGYELLESTDAGQPPKTHSKVALGISDEGASVAQDSGAQAPHVCSALHSTPPSPLEKGFLTLSLQCVVSQGATVIAFIQQSLLQFPHGSTSVCAGCGTMTLHSLPTTMHTQEVLSSIENVYWQEQSGGKAMHNTISEAGGALGWLVWSALW</sequence>
<protein>
    <submittedName>
        <fullName evidence="2">Uncharacterized protein</fullName>
    </submittedName>
</protein>
<feature type="region of interest" description="Disordered" evidence="1">
    <location>
        <begin position="1"/>
        <end position="22"/>
    </location>
</feature>
<organism evidence="2 3">
    <name type="scientific">Pelobates cultripes</name>
    <name type="common">Western spadefoot toad</name>
    <dbReference type="NCBI Taxonomy" id="61616"/>
    <lineage>
        <taxon>Eukaryota</taxon>
        <taxon>Metazoa</taxon>
        <taxon>Chordata</taxon>
        <taxon>Craniata</taxon>
        <taxon>Vertebrata</taxon>
        <taxon>Euteleostomi</taxon>
        <taxon>Amphibia</taxon>
        <taxon>Batrachia</taxon>
        <taxon>Anura</taxon>
        <taxon>Pelobatoidea</taxon>
        <taxon>Pelobatidae</taxon>
        <taxon>Pelobates</taxon>
    </lineage>
</organism>
<dbReference type="EMBL" id="OW240912">
    <property type="protein sequence ID" value="CAH2221976.1"/>
    <property type="molecule type" value="Genomic_DNA"/>
</dbReference>
<dbReference type="Proteomes" id="UP001295444">
    <property type="component" value="Chromosome 01"/>
</dbReference>